<organism evidence="1 2">
    <name type="scientific">Streptomyces roseirectus</name>
    <dbReference type="NCBI Taxonomy" id="2768066"/>
    <lineage>
        <taxon>Bacteria</taxon>
        <taxon>Bacillati</taxon>
        <taxon>Actinomycetota</taxon>
        <taxon>Actinomycetes</taxon>
        <taxon>Kitasatosporales</taxon>
        <taxon>Streptomycetaceae</taxon>
        <taxon>Streptomyces</taxon>
    </lineage>
</organism>
<keyword evidence="2" id="KW-1185">Reference proteome</keyword>
<dbReference type="RefSeq" id="WP_187751919.1">
    <property type="nucleotide sequence ID" value="NZ_CP060828.1"/>
</dbReference>
<dbReference type="Proteomes" id="UP000516052">
    <property type="component" value="Chromosome"/>
</dbReference>
<proteinExistence type="predicted"/>
<accession>A0A7H0IQD0</accession>
<protein>
    <submittedName>
        <fullName evidence="1">Uncharacterized protein</fullName>
    </submittedName>
</protein>
<evidence type="ECO:0000313" key="2">
    <source>
        <dbReference type="Proteomes" id="UP000516052"/>
    </source>
</evidence>
<reference evidence="1 2" key="1">
    <citation type="submission" date="2020-08" db="EMBL/GenBank/DDBJ databases">
        <title>A novel species.</title>
        <authorList>
            <person name="Gao J."/>
        </authorList>
    </citation>
    <scope>NUCLEOTIDE SEQUENCE [LARGE SCALE GENOMIC DNA]</scope>
    <source>
        <strain evidence="1 2">CRXT-G-22</strain>
    </source>
</reference>
<sequence length="118" mass="12846">MTATTDLYECIRPGCAAPPTHVLRTDRLTTVLETCAEHVGWTAEFFMNLHGRKVEPFAIALIAFHQEARTAVPVLKAGLLHEAADRIEAGITVTHPNEKQVRSRAAALLRTMAGEATA</sequence>
<name>A0A7H0IQD0_9ACTN</name>
<dbReference type="AlphaFoldDB" id="A0A7H0IQD0"/>
<dbReference type="EMBL" id="CP060828">
    <property type="protein sequence ID" value="QNP74996.1"/>
    <property type="molecule type" value="Genomic_DNA"/>
</dbReference>
<gene>
    <name evidence="1" type="ORF">IAG44_40010</name>
</gene>
<dbReference type="KEGG" id="sroi:IAG44_40010"/>
<evidence type="ECO:0000313" key="1">
    <source>
        <dbReference type="EMBL" id="QNP74996.1"/>
    </source>
</evidence>